<evidence type="ECO:0000259" key="2">
    <source>
        <dbReference type="Pfam" id="PF13501"/>
    </source>
</evidence>
<dbReference type="NCBIfam" id="TIGR04488">
    <property type="entry name" value="SoxY_true_GGCGG"/>
    <property type="match status" value="1"/>
</dbReference>
<dbReference type="AlphaFoldDB" id="A0A4R1F6X9"/>
<dbReference type="EMBL" id="SMFQ01000002">
    <property type="protein sequence ID" value="TCJ89360.1"/>
    <property type="molecule type" value="Genomic_DNA"/>
</dbReference>
<accession>A0A4R1F6X9</accession>
<name>A0A4R1F6X9_9GAMM</name>
<protein>
    <submittedName>
        <fullName evidence="3">Thiosulfate-binding protein SoxY</fullName>
    </submittedName>
</protein>
<dbReference type="RefSeq" id="WP_131904992.1">
    <property type="nucleotide sequence ID" value="NZ_BAAAFU010000008.1"/>
</dbReference>
<dbReference type="Proteomes" id="UP000294887">
    <property type="component" value="Unassembled WGS sequence"/>
</dbReference>
<evidence type="ECO:0000313" key="3">
    <source>
        <dbReference type="EMBL" id="TCJ89360.1"/>
    </source>
</evidence>
<dbReference type="Gene3D" id="2.60.40.2470">
    <property type="entry name" value="SoxY domain"/>
    <property type="match status" value="1"/>
</dbReference>
<dbReference type="OrthoDB" id="9798154at2"/>
<keyword evidence="4" id="KW-1185">Reference proteome</keyword>
<comment type="caution">
    <text evidence="3">The sequence shown here is derived from an EMBL/GenBank/DDBJ whole genome shotgun (WGS) entry which is preliminary data.</text>
</comment>
<proteinExistence type="predicted"/>
<dbReference type="Pfam" id="PF13501">
    <property type="entry name" value="SoxY"/>
    <property type="match status" value="1"/>
</dbReference>
<evidence type="ECO:0000256" key="1">
    <source>
        <dbReference type="SAM" id="SignalP"/>
    </source>
</evidence>
<feature type="chain" id="PRO_5020418089" evidence="1">
    <location>
        <begin position="33"/>
        <end position="155"/>
    </location>
</feature>
<organism evidence="3 4">
    <name type="scientific">Cocleimonas flava</name>
    <dbReference type="NCBI Taxonomy" id="634765"/>
    <lineage>
        <taxon>Bacteria</taxon>
        <taxon>Pseudomonadati</taxon>
        <taxon>Pseudomonadota</taxon>
        <taxon>Gammaproteobacteria</taxon>
        <taxon>Thiotrichales</taxon>
        <taxon>Thiotrichaceae</taxon>
        <taxon>Cocleimonas</taxon>
    </lineage>
</organism>
<gene>
    <name evidence="3" type="ORF">EV695_1224</name>
</gene>
<evidence type="ECO:0000313" key="4">
    <source>
        <dbReference type="Proteomes" id="UP000294887"/>
    </source>
</evidence>
<keyword evidence="1" id="KW-0732">Signal</keyword>
<dbReference type="InterPro" id="IPR032711">
    <property type="entry name" value="SoxY"/>
</dbReference>
<dbReference type="InterPro" id="IPR016568">
    <property type="entry name" value="Sulphur_oxidation_SoxY"/>
</dbReference>
<reference evidence="3 4" key="1">
    <citation type="submission" date="2019-03" db="EMBL/GenBank/DDBJ databases">
        <title>Genomic Encyclopedia of Type Strains, Phase IV (KMG-IV): sequencing the most valuable type-strain genomes for metagenomic binning, comparative biology and taxonomic classification.</title>
        <authorList>
            <person name="Goeker M."/>
        </authorList>
    </citation>
    <scope>NUCLEOTIDE SEQUENCE [LARGE SCALE GENOMIC DNA]</scope>
    <source>
        <strain evidence="3 4">DSM 24830</strain>
    </source>
</reference>
<feature type="domain" description="Ig-like SoxY" evidence="2">
    <location>
        <begin position="52"/>
        <end position="153"/>
    </location>
</feature>
<sequence>MKRRSFLKSTLVASAAGVAVTSGILGSSNVFAASVVGADLAKAKSVDEILTMLGAADAAESDKIKIKAPEIAENGAVVPVGITSEIEGTTEIISLTAANPTPFAARYMIGEGAEAAVKSRFKMGMTTDVIAIVKAGDKFYTAKTNVKVTKGGCGG</sequence>
<feature type="signal peptide" evidence="1">
    <location>
        <begin position="1"/>
        <end position="32"/>
    </location>
</feature>
<dbReference type="InterPro" id="IPR038162">
    <property type="entry name" value="SoxY_sf"/>
</dbReference>
<dbReference type="PIRSF" id="PIRSF010312">
    <property type="entry name" value="Sulphur_oxidation_SoxY"/>
    <property type="match status" value="1"/>
</dbReference>